<proteinExistence type="predicted"/>
<dbReference type="AlphaFoldDB" id="A0A6C0CNK4"/>
<dbReference type="EMBL" id="MN739458">
    <property type="protein sequence ID" value="QHT05692.1"/>
    <property type="molecule type" value="Genomic_DNA"/>
</dbReference>
<organism evidence="1">
    <name type="scientific">viral metagenome</name>
    <dbReference type="NCBI Taxonomy" id="1070528"/>
    <lineage>
        <taxon>unclassified sequences</taxon>
        <taxon>metagenomes</taxon>
        <taxon>organismal metagenomes</taxon>
    </lineage>
</organism>
<accession>A0A6C0CNK4</accession>
<name>A0A6C0CNK4_9ZZZZ</name>
<sequence length="52" mass="6046">MELYEATYIICMLIVHIIRRTGSITFEEKVKILQFVGDLVLSLDSPKIYQLT</sequence>
<evidence type="ECO:0000313" key="1">
    <source>
        <dbReference type="EMBL" id="QHT05692.1"/>
    </source>
</evidence>
<reference evidence="1" key="1">
    <citation type="journal article" date="2020" name="Nature">
        <title>Giant virus diversity and host interactions through global metagenomics.</title>
        <authorList>
            <person name="Schulz F."/>
            <person name="Roux S."/>
            <person name="Paez-Espino D."/>
            <person name="Jungbluth S."/>
            <person name="Walsh D.A."/>
            <person name="Denef V.J."/>
            <person name="McMahon K.D."/>
            <person name="Konstantinidis K.T."/>
            <person name="Eloe-Fadrosh E.A."/>
            <person name="Kyrpides N.C."/>
            <person name="Woyke T."/>
        </authorList>
    </citation>
    <scope>NUCLEOTIDE SEQUENCE</scope>
    <source>
        <strain evidence="1">GVMAG-M-3300021389-45</strain>
    </source>
</reference>
<protein>
    <submittedName>
        <fullName evidence="1">Uncharacterized protein</fullName>
    </submittedName>
</protein>